<dbReference type="AlphaFoldDB" id="A0A6M1S8B4"/>
<proteinExistence type="predicted"/>
<evidence type="ECO:0000313" key="3">
    <source>
        <dbReference type="Proteomes" id="UP000477849"/>
    </source>
</evidence>
<sequence>MKLRDCLPAENVVVGLQATTKAGLIRQLSELAAERLPVGADEISKALLGRERLGSTGIGDGIAVPHARVKGLDRHFCLFVRLAKAVDFEAMDELPVDLVFMLLNPDNQPNHLNILSGIARKMREEKVAQAVRTAISPADIYRELCPPDL</sequence>
<accession>A0A6M1S8B4</accession>
<keyword evidence="2" id="KW-0762">Sugar transport</keyword>
<dbReference type="PROSITE" id="PS00372">
    <property type="entry name" value="PTS_EIIA_TYPE_2_HIS"/>
    <property type="match status" value="1"/>
</dbReference>
<keyword evidence="2" id="KW-0813">Transport</keyword>
<dbReference type="InterPro" id="IPR051541">
    <property type="entry name" value="PTS_SugarTrans_NitroReg"/>
</dbReference>
<comment type="caution">
    <text evidence="2">The sequence shown here is derived from an EMBL/GenBank/DDBJ whole genome shotgun (WGS) entry which is preliminary data.</text>
</comment>
<dbReference type="RefSeq" id="WP_163898685.1">
    <property type="nucleotide sequence ID" value="NZ_CP048426.1"/>
</dbReference>
<evidence type="ECO:0000259" key="1">
    <source>
        <dbReference type="PROSITE" id="PS51094"/>
    </source>
</evidence>
<protein>
    <submittedName>
        <fullName evidence="2">PTS sugar transporter subunit IIA</fullName>
    </submittedName>
</protein>
<dbReference type="GO" id="GO:0030295">
    <property type="term" value="F:protein kinase activator activity"/>
    <property type="evidence" value="ECO:0007669"/>
    <property type="project" value="TreeGrafter"/>
</dbReference>
<reference evidence="2 3" key="1">
    <citation type="submission" date="2020-02" db="EMBL/GenBank/DDBJ databases">
        <title>Genome sequence of the type strain CCBAU10050 of Rhizobium daejeonense.</title>
        <authorList>
            <person name="Gao J."/>
            <person name="Sun J."/>
        </authorList>
    </citation>
    <scope>NUCLEOTIDE SEQUENCE [LARGE SCALE GENOMIC DNA]</scope>
    <source>
        <strain evidence="2 3">CCBAU10050</strain>
    </source>
</reference>
<dbReference type="PROSITE" id="PS51094">
    <property type="entry name" value="PTS_EIIA_TYPE_2"/>
    <property type="match status" value="1"/>
</dbReference>
<dbReference type="InterPro" id="IPR002178">
    <property type="entry name" value="PTS_EIIA_type-2_dom"/>
</dbReference>
<dbReference type="Proteomes" id="UP000477849">
    <property type="component" value="Unassembled WGS sequence"/>
</dbReference>
<dbReference type="InterPro" id="IPR016152">
    <property type="entry name" value="PTrfase/Anion_transptr"/>
</dbReference>
<evidence type="ECO:0000313" key="2">
    <source>
        <dbReference type="EMBL" id="NGO65627.1"/>
    </source>
</evidence>
<gene>
    <name evidence="2" type="ORF">G6N76_18305</name>
</gene>
<dbReference type="Gene3D" id="3.40.930.10">
    <property type="entry name" value="Mannitol-specific EII, Chain A"/>
    <property type="match status" value="1"/>
</dbReference>
<dbReference type="CDD" id="cd00211">
    <property type="entry name" value="PTS_IIA_fru"/>
    <property type="match status" value="1"/>
</dbReference>
<dbReference type="PANTHER" id="PTHR47738">
    <property type="entry name" value="PTS SYSTEM FRUCTOSE-LIKE EIIA COMPONENT-RELATED"/>
    <property type="match status" value="1"/>
</dbReference>
<name>A0A6M1S8B4_9HYPH</name>
<feature type="domain" description="PTS EIIA type-2" evidence="1">
    <location>
        <begin position="5"/>
        <end position="147"/>
    </location>
</feature>
<dbReference type="Pfam" id="PF00359">
    <property type="entry name" value="PTS_EIIA_2"/>
    <property type="match status" value="1"/>
</dbReference>
<keyword evidence="3" id="KW-1185">Reference proteome</keyword>
<organism evidence="2 3">
    <name type="scientific">Rhizobium daejeonense</name>
    <dbReference type="NCBI Taxonomy" id="240521"/>
    <lineage>
        <taxon>Bacteria</taxon>
        <taxon>Pseudomonadati</taxon>
        <taxon>Pseudomonadota</taxon>
        <taxon>Alphaproteobacteria</taxon>
        <taxon>Hyphomicrobiales</taxon>
        <taxon>Rhizobiaceae</taxon>
        <taxon>Rhizobium/Agrobacterium group</taxon>
        <taxon>Rhizobium</taxon>
    </lineage>
</organism>
<dbReference type="SUPFAM" id="SSF55804">
    <property type="entry name" value="Phoshotransferase/anion transport protein"/>
    <property type="match status" value="1"/>
</dbReference>
<dbReference type="PANTHER" id="PTHR47738:SF1">
    <property type="entry name" value="NITROGEN REGULATORY PROTEIN"/>
    <property type="match status" value="1"/>
</dbReference>
<dbReference type="EMBL" id="JAAKZH010000006">
    <property type="protein sequence ID" value="NGO65627.1"/>
    <property type="molecule type" value="Genomic_DNA"/>
</dbReference>